<feature type="domain" description="Peptidoglycan recognition protein family" evidence="10">
    <location>
        <begin position="27"/>
        <end position="170"/>
    </location>
</feature>
<evidence type="ECO:0000313" key="12">
    <source>
        <dbReference type="Proteomes" id="UP001497497"/>
    </source>
</evidence>
<evidence type="ECO:0000313" key="11">
    <source>
        <dbReference type="EMBL" id="CAL1536977.1"/>
    </source>
</evidence>
<evidence type="ECO:0000259" key="10">
    <source>
        <dbReference type="SMART" id="SM00701"/>
    </source>
</evidence>
<dbReference type="GO" id="GO:0009253">
    <property type="term" value="P:peptidoglycan catabolic process"/>
    <property type="evidence" value="ECO:0007669"/>
    <property type="project" value="InterPro"/>
</dbReference>
<evidence type="ECO:0000256" key="5">
    <source>
        <dbReference type="ARBA" id="ARBA00023157"/>
    </source>
</evidence>
<dbReference type="CDD" id="cd06583">
    <property type="entry name" value="PGRP"/>
    <property type="match status" value="1"/>
</dbReference>
<accession>A0AAV2HSB1</accession>
<dbReference type="InterPro" id="IPR036505">
    <property type="entry name" value="Amidase/PGRP_sf"/>
</dbReference>
<gene>
    <name evidence="11" type="ORF">GSLYS_00010890001</name>
</gene>
<dbReference type="InterPro" id="IPR017331">
    <property type="entry name" value="Peptidoglycan_recognition"/>
</dbReference>
<dbReference type="SUPFAM" id="SSF55846">
    <property type="entry name" value="N-acetylmuramoyl-L-alanine amidase-like"/>
    <property type="match status" value="1"/>
</dbReference>
<proteinExistence type="inferred from homology"/>
<dbReference type="GO" id="GO:0008270">
    <property type="term" value="F:zinc ion binding"/>
    <property type="evidence" value="ECO:0007669"/>
    <property type="project" value="InterPro"/>
</dbReference>
<evidence type="ECO:0000256" key="1">
    <source>
        <dbReference type="ARBA" id="ARBA00007553"/>
    </source>
</evidence>
<dbReference type="GO" id="GO:0042834">
    <property type="term" value="F:peptidoglycan binding"/>
    <property type="evidence" value="ECO:0007669"/>
    <property type="project" value="InterPro"/>
</dbReference>
<dbReference type="SMART" id="SM00644">
    <property type="entry name" value="Ami_2"/>
    <property type="match status" value="1"/>
</dbReference>
<organism evidence="11 12">
    <name type="scientific">Lymnaea stagnalis</name>
    <name type="common">Great pond snail</name>
    <name type="synonym">Helix stagnalis</name>
    <dbReference type="NCBI Taxonomy" id="6523"/>
    <lineage>
        <taxon>Eukaryota</taxon>
        <taxon>Metazoa</taxon>
        <taxon>Spiralia</taxon>
        <taxon>Lophotrochozoa</taxon>
        <taxon>Mollusca</taxon>
        <taxon>Gastropoda</taxon>
        <taxon>Heterobranchia</taxon>
        <taxon>Euthyneura</taxon>
        <taxon>Panpulmonata</taxon>
        <taxon>Hygrophila</taxon>
        <taxon>Lymnaeoidea</taxon>
        <taxon>Lymnaeidae</taxon>
        <taxon>Lymnaea</taxon>
    </lineage>
</organism>
<protein>
    <recommendedName>
        <fullName evidence="6">Peptidoglycan-recognition protein</fullName>
    </recommendedName>
</protein>
<sequence length="189" mass="21032">MFQTIFSLYVGLFIVGTQTQLTSGACPTIITRAEWGARAPKSVTYLSKQPVQYAFIHHSAEHECFDRSSCVAEVKLYQNMHMDDRGWDDIGYSFVIGGDGSVYEGRGWDQLGAHTLGYNDVGLGFCLAGNFMEHLPPTVQMDSAKAMIECGVSLGKISSNYTLRGHRDMKTTLCPGDKLYAEIKTWPHY</sequence>
<dbReference type="Pfam" id="PF01510">
    <property type="entry name" value="Amidase_2"/>
    <property type="match status" value="1"/>
</dbReference>
<feature type="disulfide bond" evidence="7">
    <location>
        <begin position="64"/>
        <end position="70"/>
    </location>
</feature>
<feature type="disulfide bond" evidence="7">
    <location>
        <begin position="26"/>
        <end position="150"/>
    </location>
</feature>
<dbReference type="FunFam" id="3.40.80.10:FF:000001">
    <property type="entry name" value="Peptidoglycan recognition protein 1"/>
    <property type="match status" value="1"/>
</dbReference>
<dbReference type="Gene3D" id="3.40.80.10">
    <property type="entry name" value="Peptidoglycan recognition protein-like"/>
    <property type="match status" value="1"/>
</dbReference>
<keyword evidence="2 6" id="KW-0399">Innate immunity</keyword>
<dbReference type="Proteomes" id="UP001497497">
    <property type="component" value="Unassembled WGS sequence"/>
</dbReference>
<dbReference type="InterPro" id="IPR002502">
    <property type="entry name" value="Amidase_domain"/>
</dbReference>
<reference evidence="11 12" key="1">
    <citation type="submission" date="2024-04" db="EMBL/GenBank/DDBJ databases">
        <authorList>
            <consortium name="Genoscope - CEA"/>
            <person name="William W."/>
        </authorList>
    </citation>
    <scope>NUCLEOTIDE SEQUENCE [LARGE SCALE GENOMIC DNA]</scope>
</reference>
<comment type="similarity">
    <text evidence="1 6">Belongs to the N-acetylmuramoyl-L-alanine amidase 2 family.</text>
</comment>
<keyword evidence="4 6" id="KW-0391">Immunity</keyword>
<evidence type="ECO:0000259" key="9">
    <source>
        <dbReference type="SMART" id="SM00644"/>
    </source>
</evidence>
<dbReference type="PIRSF" id="PIRSF037945">
    <property type="entry name" value="PGRPs"/>
    <property type="match status" value="1"/>
</dbReference>
<keyword evidence="12" id="KW-1185">Reference proteome</keyword>
<evidence type="ECO:0000256" key="4">
    <source>
        <dbReference type="ARBA" id="ARBA00022859"/>
    </source>
</evidence>
<dbReference type="EMBL" id="CAXITT010000244">
    <property type="protein sequence ID" value="CAL1536977.1"/>
    <property type="molecule type" value="Genomic_DNA"/>
</dbReference>
<evidence type="ECO:0000256" key="6">
    <source>
        <dbReference type="PIRNR" id="PIRNR037945"/>
    </source>
</evidence>
<evidence type="ECO:0000256" key="3">
    <source>
        <dbReference type="ARBA" id="ARBA00022729"/>
    </source>
</evidence>
<dbReference type="InterPro" id="IPR015510">
    <property type="entry name" value="PGRP"/>
</dbReference>
<dbReference type="AlphaFoldDB" id="A0AAV2HSB1"/>
<dbReference type="PANTHER" id="PTHR11022">
    <property type="entry name" value="PEPTIDOGLYCAN RECOGNITION PROTEIN"/>
    <property type="match status" value="1"/>
</dbReference>
<comment type="caution">
    <text evidence="11">The sequence shown here is derived from an EMBL/GenBank/DDBJ whole genome shotgun (WGS) entry which is preliminary data.</text>
</comment>
<dbReference type="InterPro" id="IPR006619">
    <property type="entry name" value="PGRP_domain_met/bac"/>
</dbReference>
<dbReference type="GO" id="GO:0008745">
    <property type="term" value="F:N-acetylmuramoyl-L-alanine amidase activity"/>
    <property type="evidence" value="ECO:0007669"/>
    <property type="project" value="InterPro"/>
</dbReference>
<dbReference type="GO" id="GO:0045087">
    <property type="term" value="P:innate immune response"/>
    <property type="evidence" value="ECO:0007669"/>
    <property type="project" value="UniProtKB-KW"/>
</dbReference>
<evidence type="ECO:0000256" key="2">
    <source>
        <dbReference type="ARBA" id="ARBA00022588"/>
    </source>
</evidence>
<dbReference type="SMART" id="SM00701">
    <property type="entry name" value="PGRP"/>
    <property type="match status" value="1"/>
</dbReference>
<keyword evidence="5 7" id="KW-1015">Disulfide bond</keyword>
<name>A0AAV2HSB1_LYMST</name>
<feature type="domain" description="N-acetylmuramoyl-L-alanine amidase" evidence="9">
    <location>
        <begin position="39"/>
        <end position="176"/>
    </location>
</feature>
<evidence type="ECO:0000256" key="7">
    <source>
        <dbReference type="PIRSR" id="PIRSR037945-1"/>
    </source>
</evidence>
<feature type="signal peptide" evidence="8">
    <location>
        <begin position="1"/>
        <end position="19"/>
    </location>
</feature>
<dbReference type="PANTHER" id="PTHR11022:SF41">
    <property type="entry name" value="PEPTIDOGLYCAN-RECOGNITION PROTEIN LC-RELATED"/>
    <property type="match status" value="1"/>
</dbReference>
<feature type="chain" id="PRO_5043550667" description="Peptidoglycan-recognition protein" evidence="8">
    <location>
        <begin position="20"/>
        <end position="189"/>
    </location>
</feature>
<keyword evidence="3 8" id="KW-0732">Signal</keyword>
<evidence type="ECO:0000256" key="8">
    <source>
        <dbReference type="SAM" id="SignalP"/>
    </source>
</evidence>